<dbReference type="GO" id="GO:0003725">
    <property type="term" value="F:double-stranded RNA binding"/>
    <property type="evidence" value="ECO:0007669"/>
    <property type="project" value="InterPro"/>
</dbReference>
<keyword evidence="3" id="KW-0689">Ribosomal protein</keyword>
<evidence type="ECO:0000256" key="7">
    <source>
        <dbReference type="ARBA" id="ARBA00035187"/>
    </source>
</evidence>
<dbReference type="SUPFAM" id="SSF54768">
    <property type="entry name" value="dsRNA-binding domain-like"/>
    <property type="match status" value="1"/>
</dbReference>
<comment type="caution">
    <text evidence="11">The sequence shown here is derived from an EMBL/GenBank/DDBJ whole genome shotgun (WGS) entry which is preliminary data.</text>
</comment>
<sequence length="348" mass="39435">MATIRCCYAGSKLFNNALKPCALHKVFRTAYMSVQSDERVEMLRELLKRKKEAGPEKPTHRNTYLEWNYQAELYAFSKRLGENFVGNTLERAFTQRSYVIHQESLQKELGLDDPERSFEDNKTLAMKGEELTRNFVSRYLRTAVPCLPEEGIQHIRDHLLKEDNVANIISKIGADELILCTDFPTEVQTRVSTFFALVGAIEESSGQERGALFVRDFLVASLSGQDIQSLIMPENPLGVLTEIYSREGKEAPEPRLIVQAGVNTLIPSYRVALYSDKKYIGLGDGESVKIAVDNAALGVLWQLWGIPDGRFQFPYHLETSRVLSNSRTNVPESEWTRDRAKKNIPGAR</sequence>
<comment type="similarity">
    <text evidence="6">Belongs to the ribonuclease III family. Mitochondrion-specific ribosomal protein mL44 subfamily.</text>
</comment>
<feature type="region of interest" description="Disordered" evidence="8">
    <location>
        <begin position="326"/>
        <end position="348"/>
    </location>
</feature>
<feature type="domain" description="Large ribosomal subunit protein mL44 endonuclease" evidence="10">
    <location>
        <begin position="68"/>
        <end position="201"/>
    </location>
</feature>
<dbReference type="GO" id="GO:1990904">
    <property type="term" value="C:ribonucleoprotein complex"/>
    <property type="evidence" value="ECO:0007669"/>
    <property type="project" value="UniProtKB-KW"/>
</dbReference>
<dbReference type="Gene3D" id="1.10.1520.10">
    <property type="entry name" value="Ribonuclease III domain"/>
    <property type="match status" value="1"/>
</dbReference>
<dbReference type="GO" id="GO:0006396">
    <property type="term" value="P:RNA processing"/>
    <property type="evidence" value="ECO:0007669"/>
    <property type="project" value="InterPro"/>
</dbReference>
<evidence type="ECO:0000256" key="1">
    <source>
        <dbReference type="ARBA" id="ARBA00004173"/>
    </source>
</evidence>
<dbReference type="InterPro" id="IPR055189">
    <property type="entry name" value="RM44_endonuclase"/>
</dbReference>
<dbReference type="GO" id="GO:0004525">
    <property type="term" value="F:ribonuclease III activity"/>
    <property type="evidence" value="ECO:0007669"/>
    <property type="project" value="InterPro"/>
</dbReference>
<comment type="subcellular location">
    <subcellularLocation>
        <location evidence="1">Mitochondrion</location>
    </subcellularLocation>
</comment>
<keyword evidence="12" id="KW-1185">Reference proteome</keyword>
<dbReference type="Gene3D" id="3.30.160.20">
    <property type="match status" value="1"/>
</dbReference>
<evidence type="ECO:0000256" key="8">
    <source>
        <dbReference type="SAM" id="MobiDB-lite"/>
    </source>
</evidence>
<dbReference type="Pfam" id="PF22935">
    <property type="entry name" value="RM44_endonuclase"/>
    <property type="match status" value="1"/>
</dbReference>
<evidence type="ECO:0000256" key="5">
    <source>
        <dbReference type="ARBA" id="ARBA00023274"/>
    </source>
</evidence>
<evidence type="ECO:0000256" key="4">
    <source>
        <dbReference type="ARBA" id="ARBA00023128"/>
    </source>
</evidence>
<organism evidence="11 12">
    <name type="scientific">Megalurothrips usitatus</name>
    <name type="common">bean blossom thrips</name>
    <dbReference type="NCBI Taxonomy" id="439358"/>
    <lineage>
        <taxon>Eukaryota</taxon>
        <taxon>Metazoa</taxon>
        <taxon>Ecdysozoa</taxon>
        <taxon>Arthropoda</taxon>
        <taxon>Hexapoda</taxon>
        <taxon>Insecta</taxon>
        <taxon>Pterygota</taxon>
        <taxon>Neoptera</taxon>
        <taxon>Paraneoptera</taxon>
        <taxon>Thysanoptera</taxon>
        <taxon>Terebrantia</taxon>
        <taxon>Thripoidea</taxon>
        <taxon>Thripidae</taxon>
        <taxon>Megalurothrips</taxon>
    </lineage>
</organism>
<dbReference type="CDD" id="cd19874">
    <property type="entry name" value="DSRM_MRPL44"/>
    <property type="match status" value="1"/>
</dbReference>
<evidence type="ECO:0000313" key="12">
    <source>
        <dbReference type="Proteomes" id="UP001075354"/>
    </source>
</evidence>
<dbReference type="GO" id="GO:0005840">
    <property type="term" value="C:ribosome"/>
    <property type="evidence" value="ECO:0007669"/>
    <property type="project" value="UniProtKB-KW"/>
</dbReference>
<dbReference type="EMBL" id="JAPTSV010000009">
    <property type="protein sequence ID" value="KAJ1524258.1"/>
    <property type="molecule type" value="Genomic_DNA"/>
</dbReference>
<dbReference type="GO" id="GO:0005739">
    <property type="term" value="C:mitochondrion"/>
    <property type="evidence" value="ECO:0007669"/>
    <property type="project" value="UniProtKB-SubCell"/>
</dbReference>
<dbReference type="Pfam" id="PF22892">
    <property type="entry name" value="DSRM_MRPL44"/>
    <property type="match status" value="1"/>
</dbReference>
<evidence type="ECO:0000256" key="2">
    <source>
        <dbReference type="ARBA" id="ARBA00022946"/>
    </source>
</evidence>
<protein>
    <recommendedName>
        <fullName evidence="7">Large ribosomal subunit protein mL44</fullName>
    </recommendedName>
</protein>
<evidence type="ECO:0000256" key="6">
    <source>
        <dbReference type="ARBA" id="ARBA00024034"/>
    </source>
</evidence>
<name>A0AAV7XFZ4_9NEOP</name>
<accession>A0AAV7XFZ4</accession>
<keyword evidence="4" id="KW-0496">Mitochondrion</keyword>
<dbReference type="InterPro" id="IPR044444">
    <property type="entry name" value="Ribosomal_mL44_DSRM_metazoa"/>
</dbReference>
<dbReference type="AlphaFoldDB" id="A0AAV7XFZ4"/>
<keyword evidence="2" id="KW-0809">Transit peptide</keyword>
<dbReference type="Proteomes" id="UP001075354">
    <property type="component" value="Chromosome 9"/>
</dbReference>
<evidence type="ECO:0000259" key="10">
    <source>
        <dbReference type="Pfam" id="PF22935"/>
    </source>
</evidence>
<dbReference type="SUPFAM" id="SSF69065">
    <property type="entry name" value="RNase III domain-like"/>
    <property type="match status" value="1"/>
</dbReference>
<evidence type="ECO:0000313" key="11">
    <source>
        <dbReference type="EMBL" id="KAJ1524258.1"/>
    </source>
</evidence>
<evidence type="ECO:0000256" key="3">
    <source>
        <dbReference type="ARBA" id="ARBA00022980"/>
    </source>
</evidence>
<keyword evidence="5" id="KW-0687">Ribonucleoprotein</keyword>
<dbReference type="InterPro" id="IPR036389">
    <property type="entry name" value="RNase_III_sf"/>
</dbReference>
<feature type="domain" description="Large ribosomal subunit protein mL44 dsRNA binding" evidence="9">
    <location>
        <begin position="234"/>
        <end position="322"/>
    </location>
</feature>
<gene>
    <name evidence="11" type="ORF">ONE63_010773</name>
</gene>
<proteinExistence type="inferred from homology"/>
<reference evidence="11" key="1">
    <citation type="submission" date="2022-12" db="EMBL/GenBank/DDBJ databases">
        <title>Chromosome-level genome assembly of the bean flower thrips Megalurothrips usitatus.</title>
        <authorList>
            <person name="Ma L."/>
            <person name="Liu Q."/>
            <person name="Li H."/>
            <person name="Cai W."/>
        </authorList>
    </citation>
    <scope>NUCLEOTIDE SEQUENCE</scope>
    <source>
        <strain evidence="11">Cailab_2022a</strain>
    </source>
</reference>
<evidence type="ECO:0000259" key="9">
    <source>
        <dbReference type="Pfam" id="PF22892"/>
    </source>
</evidence>